<dbReference type="AlphaFoldDB" id="A0A6J8ATP1"/>
<evidence type="ECO:0000313" key="1">
    <source>
        <dbReference type="EMBL" id="CAC5373203.1"/>
    </source>
</evidence>
<dbReference type="EMBL" id="CACVKT020001887">
    <property type="protein sequence ID" value="CAC5373203.1"/>
    <property type="molecule type" value="Genomic_DNA"/>
</dbReference>
<keyword evidence="2" id="KW-1185">Reference proteome</keyword>
<gene>
    <name evidence="1" type="ORF">MCOR_11039</name>
</gene>
<dbReference type="OrthoDB" id="6156930at2759"/>
<dbReference type="Proteomes" id="UP000507470">
    <property type="component" value="Unassembled WGS sequence"/>
</dbReference>
<accession>A0A6J8ATP1</accession>
<reference evidence="1 2" key="1">
    <citation type="submission" date="2020-06" db="EMBL/GenBank/DDBJ databases">
        <authorList>
            <person name="Li R."/>
            <person name="Bekaert M."/>
        </authorList>
    </citation>
    <scope>NUCLEOTIDE SEQUENCE [LARGE SCALE GENOMIC DNA]</scope>
    <source>
        <strain evidence="2">wild</strain>
    </source>
</reference>
<proteinExistence type="predicted"/>
<evidence type="ECO:0000313" key="2">
    <source>
        <dbReference type="Proteomes" id="UP000507470"/>
    </source>
</evidence>
<name>A0A6J8ATP1_MYTCO</name>
<protein>
    <submittedName>
        <fullName evidence="1">Uncharacterized protein</fullName>
    </submittedName>
</protein>
<sequence>MPAHRICRKCEMSRRYRNTRYNSCKTLLEKCDLSHLTDNDSDISTRFILDSVKNKLVADFKDKWCNEINNLPKLRTYKHLKTEFCAEPYVKKHLTRTQRSAIARIRCGTFQLEVERRRYSIIPIDQRVCKLCNSVSIEDEKHSLLCFEKSTIYCNISRSCLSSMDK</sequence>
<organism evidence="1 2">
    <name type="scientific">Mytilus coruscus</name>
    <name type="common">Sea mussel</name>
    <dbReference type="NCBI Taxonomy" id="42192"/>
    <lineage>
        <taxon>Eukaryota</taxon>
        <taxon>Metazoa</taxon>
        <taxon>Spiralia</taxon>
        <taxon>Lophotrochozoa</taxon>
        <taxon>Mollusca</taxon>
        <taxon>Bivalvia</taxon>
        <taxon>Autobranchia</taxon>
        <taxon>Pteriomorphia</taxon>
        <taxon>Mytilida</taxon>
        <taxon>Mytiloidea</taxon>
        <taxon>Mytilidae</taxon>
        <taxon>Mytilinae</taxon>
        <taxon>Mytilus</taxon>
    </lineage>
</organism>